<dbReference type="PANTHER" id="PTHR23117:SF13">
    <property type="entry name" value="GUANYLATE KINASE"/>
    <property type="match status" value="1"/>
</dbReference>
<keyword evidence="3" id="KW-0808">Transferase</keyword>
<feature type="domain" description="Guanylate kinase-like" evidence="6">
    <location>
        <begin position="8"/>
        <end position="184"/>
    </location>
</feature>
<dbReference type="PROSITE" id="PS50052">
    <property type="entry name" value="GUANYLATE_KINASE_2"/>
    <property type="match status" value="1"/>
</dbReference>
<dbReference type="AlphaFoldDB" id="A0A2N5HDR3"/>
<dbReference type="InterPro" id="IPR008145">
    <property type="entry name" value="GK/Ca_channel_bsu"/>
</dbReference>
<evidence type="ECO:0000256" key="5">
    <source>
        <dbReference type="ARBA" id="ARBA00048594"/>
    </source>
</evidence>
<dbReference type="GO" id="GO:0004385">
    <property type="term" value="F:GMP kinase activity"/>
    <property type="evidence" value="ECO:0007669"/>
    <property type="project" value="UniProtKB-EC"/>
</dbReference>
<evidence type="ECO:0000256" key="4">
    <source>
        <dbReference type="ARBA" id="ARBA00022777"/>
    </source>
</evidence>
<dbReference type="GO" id="GO:0005829">
    <property type="term" value="C:cytosol"/>
    <property type="evidence" value="ECO:0007669"/>
    <property type="project" value="TreeGrafter"/>
</dbReference>
<comment type="catalytic activity">
    <reaction evidence="5">
        <text>GMP + ATP = GDP + ADP</text>
        <dbReference type="Rhea" id="RHEA:20780"/>
        <dbReference type="ChEBI" id="CHEBI:30616"/>
        <dbReference type="ChEBI" id="CHEBI:58115"/>
        <dbReference type="ChEBI" id="CHEBI:58189"/>
        <dbReference type="ChEBI" id="CHEBI:456216"/>
        <dbReference type="EC" id="2.7.4.8"/>
    </reaction>
</comment>
<name>A0A2N5HDR3_9BACI</name>
<comment type="function">
    <text evidence="1">Essential for recycling GMP and indirectly, cGMP.</text>
</comment>
<accession>A0A2N5HDR3</accession>
<keyword evidence="4 7" id="KW-0418">Kinase</keyword>
<dbReference type="Pfam" id="PF00625">
    <property type="entry name" value="Guanylate_kin"/>
    <property type="match status" value="1"/>
</dbReference>
<organism evidence="7 8">
    <name type="scientific">Neobacillus cucumis</name>
    <dbReference type="NCBI Taxonomy" id="1740721"/>
    <lineage>
        <taxon>Bacteria</taxon>
        <taxon>Bacillati</taxon>
        <taxon>Bacillota</taxon>
        <taxon>Bacilli</taxon>
        <taxon>Bacillales</taxon>
        <taxon>Bacillaceae</taxon>
        <taxon>Neobacillus</taxon>
    </lineage>
</organism>
<dbReference type="PANTHER" id="PTHR23117">
    <property type="entry name" value="GUANYLATE KINASE-RELATED"/>
    <property type="match status" value="1"/>
</dbReference>
<comment type="caution">
    <text evidence="7">The sequence shown here is derived from an EMBL/GenBank/DDBJ whole genome shotgun (WGS) entry which is preliminary data.</text>
</comment>
<protein>
    <submittedName>
        <fullName evidence="7">Guanylate kinase</fullName>
    </submittedName>
</protein>
<evidence type="ECO:0000256" key="1">
    <source>
        <dbReference type="ARBA" id="ARBA00003531"/>
    </source>
</evidence>
<evidence type="ECO:0000313" key="7">
    <source>
        <dbReference type="EMBL" id="PLS03665.1"/>
    </source>
</evidence>
<comment type="similarity">
    <text evidence="2">Belongs to the guanylate kinase family.</text>
</comment>
<sequence>MYQIKGKEKIFVYTGPDGSGRKTIAKMVATAFDMETVISYTTRSPRHYEKNGEDYHFISEEVFKQMETNQEFLESVEIDGIHYGIREQDIVDAFKNHDYVYLTLNPEGTEKLKKMYGDNVVRIFIFADRDTVIQRQHDRQDPDDAIERHMTHYDETMSYKTNCEYAYENFDSPQVAYQISELIESFLDRNLTVTDY</sequence>
<reference evidence="7 8" key="1">
    <citation type="submission" date="2017-11" db="EMBL/GenBank/DDBJ databases">
        <title>Comparitive Functional Genomics of Dry Heat Resistant strains isolated from the Viking Spacecraft.</title>
        <authorList>
            <person name="Seuylemezian A."/>
            <person name="Cooper K."/>
            <person name="Vaishampayan P."/>
        </authorList>
    </citation>
    <scope>NUCLEOTIDE SEQUENCE [LARGE SCALE GENOMIC DNA]</scope>
    <source>
        <strain evidence="7 8">V32-6</strain>
    </source>
</reference>
<gene>
    <name evidence="7" type="ORF">CVD27_13405</name>
</gene>
<dbReference type="InterPro" id="IPR027417">
    <property type="entry name" value="P-loop_NTPase"/>
</dbReference>
<dbReference type="RefSeq" id="WP_101648412.1">
    <property type="nucleotide sequence ID" value="NZ_PGVE01000052.1"/>
</dbReference>
<dbReference type="Gene3D" id="3.40.50.300">
    <property type="entry name" value="P-loop containing nucleotide triphosphate hydrolases"/>
    <property type="match status" value="1"/>
</dbReference>
<proteinExistence type="inferred from homology"/>
<evidence type="ECO:0000256" key="3">
    <source>
        <dbReference type="ARBA" id="ARBA00022679"/>
    </source>
</evidence>
<dbReference type="SUPFAM" id="SSF52540">
    <property type="entry name" value="P-loop containing nucleoside triphosphate hydrolases"/>
    <property type="match status" value="1"/>
</dbReference>
<dbReference type="InterPro" id="IPR008144">
    <property type="entry name" value="Guanylate_kin-like_dom"/>
</dbReference>
<dbReference type="OrthoDB" id="1033810at2"/>
<keyword evidence="8" id="KW-1185">Reference proteome</keyword>
<evidence type="ECO:0000259" key="6">
    <source>
        <dbReference type="PROSITE" id="PS50052"/>
    </source>
</evidence>
<dbReference type="EMBL" id="PGVE01000052">
    <property type="protein sequence ID" value="PLS03665.1"/>
    <property type="molecule type" value="Genomic_DNA"/>
</dbReference>
<dbReference type="Proteomes" id="UP000234950">
    <property type="component" value="Unassembled WGS sequence"/>
</dbReference>
<evidence type="ECO:0000313" key="8">
    <source>
        <dbReference type="Proteomes" id="UP000234950"/>
    </source>
</evidence>
<evidence type="ECO:0000256" key="2">
    <source>
        <dbReference type="ARBA" id="ARBA00005790"/>
    </source>
</evidence>
<dbReference type="InterPro" id="IPR020590">
    <property type="entry name" value="Guanylate_kinase_CS"/>
</dbReference>
<dbReference type="PROSITE" id="PS00856">
    <property type="entry name" value="GUANYLATE_KINASE_1"/>
    <property type="match status" value="1"/>
</dbReference>
<dbReference type="SMART" id="SM00072">
    <property type="entry name" value="GuKc"/>
    <property type="match status" value="1"/>
</dbReference>